<protein>
    <recommendedName>
        <fullName evidence="4">Gustatory receptor</fullName>
    </recommendedName>
</protein>
<evidence type="ECO:0000313" key="2">
    <source>
        <dbReference type="EMBL" id="GIY79497.1"/>
    </source>
</evidence>
<evidence type="ECO:0000256" key="1">
    <source>
        <dbReference type="SAM" id="Phobius"/>
    </source>
</evidence>
<reference evidence="2 3" key="1">
    <citation type="submission" date="2021-06" db="EMBL/GenBank/DDBJ databases">
        <title>Caerostris extrusa draft genome.</title>
        <authorList>
            <person name="Kono N."/>
            <person name="Arakawa K."/>
        </authorList>
    </citation>
    <scope>NUCLEOTIDE SEQUENCE [LARGE SCALE GENOMIC DNA]</scope>
</reference>
<dbReference type="EMBL" id="BPLR01015896">
    <property type="protein sequence ID" value="GIY79497.1"/>
    <property type="molecule type" value="Genomic_DNA"/>
</dbReference>
<feature type="transmembrane region" description="Helical" evidence="1">
    <location>
        <begin position="18"/>
        <end position="40"/>
    </location>
</feature>
<dbReference type="AlphaFoldDB" id="A0AAV4W9M7"/>
<evidence type="ECO:0000313" key="3">
    <source>
        <dbReference type="Proteomes" id="UP001054945"/>
    </source>
</evidence>
<feature type="transmembrane region" description="Helical" evidence="1">
    <location>
        <begin position="130"/>
        <end position="151"/>
    </location>
</feature>
<keyword evidence="3" id="KW-1185">Reference proteome</keyword>
<dbReference type="Proteomes" id="UP001054945">
    <property type="component" value="Unassembled WGS sequence"/>
</dbReference>
<accession>A0AAV4W9M7</accession>
<gene>
    <name evidence="2" type="ORF">CEXT_313471</name>
</gene>
<organism evidence="2 3">
    <name type="scientific">Caerostris extrusa</name>
    <name type="common">Bark spider</name>
    <name type="synonym">Caerostris bankana</name>
    <dbReference type="NCBI Taxonomy" id="172846"/>
    <lineage>
        <taxon>Eukaryota</taxon>
        <taxon>Metazoa</taxon>
        <taxon>Ecdysozoa</taxon>
        <taxon>Arthropoda</taxon>
        <taxon>Chelicerata</taxon>
        <taxon>Arachnida</taxon>
        <taxon>Araneae</taxon>
        <taxon>Araneomorphae</taxon>
        <taxon>Entelegynae</taxon>
        <taxon>Araneoidea</taxon>
        <taxon>Araneidae</taxon>
        <taxon>Caerostris</taxon>
    </lineage>
</organism>
<comment type="caution">
    <text evidence="2">The sequence shown here is derived from an EMBL/GenBank/DDBJ whole genome shotgun (WGS) entry which is preliminary data.</text>
</comment>
<feature type="transmembrane region" description="Helical" evidence="1">
    <location>
        <begin position="52"/>
        <end position="71"/>
    </location>
</feature>
<keyword evidence="1" id="KW-0812">Transmembrane</keyword>
<name>A0AAV4W9M7_CAEEX</name>
<proteinExistence type="predicted"/>
<sequence>MSFRGRTFSQYVCQTGEIFWMTVLFIVCSILLIFFVIIEVKGGPESIREKHLWIYVLCIWPALAIMIAILHHTQQLRAFFRRNRMELPKVTALAQDTYALKKKASVWRKPAYEKPFKRINILKISRLDTLASALAFGVTGIVFEFLVAICLL</sequence>
<evidence type="ECO:0008006" key="4">
    <source>
        <dbReference type="Google" id="ProtNLM"/>
    </source>
</evidence>
<keyword evidence="1" id="KW-1133">Transmembrane helix</keyword>
<keyword evidence="1" id="KW-0472">Membrane</keyword>